<reference evidence="1" key="1">
    <citation type="journal article" date="2023" name="G3 (Bethesda)">
        <title>A reference genome for the long-term kleptoplast-retaining sea slug Elysia crispata morphotype clarki.</title>
        <authorList>
            <person name="Eastman K.E."/>
            <person name="Pendleton A.L."/>
            <person name="Shaikh M.A."/>
            <person name="Suttiyut T."/>
            <person name="Ogas R."/>
            <person name="Tomko P."/>
            <person name="Gavelis G."/>
            <person name="Widhalm J.R."/>
            <person name="Wisecaver J.H."/>
        </authorList>
    </citation>
    <scope>NUCLEOTIDE SEQUENCE</scope>
    <source>
        <strain evidence="1">ECLA1</strain>
    </source>
</reference>
<keyword evidence="2" id="KW-1185">Reference proteome</keyword>
<gene>
    <name evidence="1" type="ORF">RRG08_043341</name>
</gene>
<organism evidence="1 2">
    <name type="scientific">Elysia crispata</name>
    <name type="common">lettuce slug</name>
    <dbReference type="NCBI Taxonomy" id="231223"/>
    <lineage>
        <taxon>Eukaryota</taxon>
        <taxon>Metazoa</taxon>
        <taxon>Spiralia</taxon>
        <taxon>Lophotrochozoa</taxon>
        <taxon>Mollusca</taxon>
        <taxon>Gastropoda</taxon>
        <taxon>Heterobranchia</taxon>
        <taxon>Euthyneura</taxon>
        <taxon>Panpulmonata</taxon>
        <taxon>Sacoglossa</taxon>
        <taxon>Placobranchoidea</taxon>
        <taxon>Plakobranchidae</taxon>
        <taxon>Elysia</taxon>
    </lineage>
</organism>
<accession>A0AAE1BBD7</accession>
<comment type="caution">
    <text evidence="1">The sequence shown here is derived from an EMBL/GenBank/DDBJ whole genome shotgun (WGS) entry which is preliminary data.</text>
</comment>
<evidence type="ECO:0000313" key="1">
    <source>
        <dbReference type="EMBL" id="KAK3803000.1"/>
    </source>
</evidence>
<dbReference type="Proteomes" id="UP001283361">
    <property type="component" value="Unassembled WGS sequence"/>
</dbReference>
<protein>
    <submittedName>
        <fullName evidence="1">Uncharacterized protein</fullName>
    </submittedName>
</protein>
<sequence length="89" mass="10297">MLGTTQFVSRPKKCWVRHNLSVAQRSAGYDTICQSPKEVLITTQIFNRPKKCWVRLKFSVAQILPWTRQIGNKVEGRAERSHPAEFPQD</sequence>
<dbReference type="AlphaFoldDB" id="A0AAE1BBD7"/>
<evidence type="ECO:0000313" key="2">
    <source>
        <dbReference type="Proteomes" id="UP001283361"/>
    </source>
</evidence>
<dbReference type="EMBL" id="JAWDGP010000201">
    <property type="protein sequence ID" value="KAK3803000.1"/>
    <property type="molecule type" value="Genomic_DNA"/>
</dbReference>
<name>A0AAE1BBD7_9GAST</name>
<proteinExistence type="predicted"/>